<evidence type="ECO:0000256" key="2">
    <source>
        <dbReference type="ARBA" id="ARBA00022490"/>
    </source>
</evidence>
<dbReference type="Pfam" id="PF13516">
    <property type="entry name" value="LRR_6"/>
    <property type="match status" value="1"/>
</dbReference>
<comment type="subcellular location">
    <subcellularLocation>
        <location evidence="1">Cytoplasm</location>
        <location evidence="1">Cytoskeleton</location>
    </subcellularLocation>
</comment>
<evidence type="ECO:0000256" key="1">
    <source>
        <dbReference type="ARBA" id="ARBA00004245"/>
    </source>
</evidence>
<keyword evidence="2" id="KW-0963">Cytoplasm</keyword>
<organism evidence="5 6">
    <name type="scientific">Neocallimastix californiae</name>
    <dbReference type="NCBI Taxonomy" id="1754190"/>
    <lineage>
        <taxon>Eukaryota</taxon>
        <taxon>Fungi</taxon>
        <taxon>Fungi incertae sedis</taxon>
        <taxon>Chytridiomycota</taxon>
        <taxon>Chytridiomycota incertae sedis</taxon>
        <taxon>Neocallimastigomycetes</taxon>
        <taxon>Neocallimastigales</taxon>
        <taxon>Neocallimastigaceae</taxon>
        <taxon>Neocallimastix</taxon>
    </lineage>
</organism>
<keyword evidence="3" id="KW-0206">Cytoskeleton</keyword>
<dbReference type="InterPro" id="IPR052410">
    <property type="entry name" value="DRC5"/>
</dbReference>
<evidence type="ECO:0000313" key="6">
    <source>
        <dbReference type="Proteomes" id="UP000193920"/>
    </source>
</evidence>
<protein>
    <submittedName>
        <fullName evidence="5">RNI-like protein</fullName>
    </submittedName>
</protein>
<name>A0A1Y2CP58_9FUNG</name>
<dbReference type="SUPFAM" id="SSF54695">
    <property type="entry name" value="POZ domain"/>
    <property type="match status" value="1"/>
</dbReference>
<comment type="caution">
    <text evidence="5">The sequence shown here is derived from an EMBL/GenBank/DDBJ whole genome shotgun (WGS) entry which is preliminary data.</text>
</comment>
<dbReference type="SUPFAM" id="SSF52047">
    <property type="entry name" value="RNI-like"/>
    <property type="match status" value="2"/>
</dbReference>
<dbReference type="InterPro" id="IPR011333">
    <property type="entry name" value="SKP1/BTB/POZ_sf"/>
</dbReference>
<dbReference type="STRING" id="1754190.A0A1Y2CP58"/>
<keyword evidence="6" id="KW-1185">Reference proteome</keyword>
<sequence>MNYNLNSNFFSLGIDKFNNNYIDNSNSSKQHRKQKQKYENNNINYDKLNNILRKSSHDDNSNNSYHKLNGYNNFLSSPQKSYWKNSNNIRINPKSLAPEYYHYQKYLNGSGKNFNNYPSIIDSNNSLENNPSSKKKIVFDQDGNLLKSFDYSEEIYKYDKNYTQENYEINFTDINKNHNSNNSLNLNKQRLLNNKNYNSVNLMKINNMTPQLIHSDNSYNAIMRISKNKSLKLSKYNTLLSDIRKDIINDYDFFTNDYPIKNENGPISQNSILFIQNEESNSKSKNRFKSWVISNFAHEWEDQPWIMIKCQKYDDLEKETLISNYSEHSIFEKGKSYSNSIIENLPLKIAYHSQTIQHIYRNSNNFLEGKTNLYEFPTVSYEVLEEIICYLYYEWFSQYYDKDQDNITLSNSYNKELDIPKYIKDFKFIPKYDYVFLLIEAALYFELSKLTDICADYIAKIFDDVDSFYDLPVQLIKRIIKRLNIHQCLHAEQLLKKEKIENVNIEKIYKKNYLKLLLFNDLQCYKFHSFNNNTLTKPSSFYRKFCIQYLVEQCVKNNSQGKWSTPFNEYIQNLIQNEKESIKELCLTLSEYTIDPILIHTIGTIDKLTLRVEEINQSILENLEILLNTFTVYERTLTKVPPLEINFDIKWNKKQNSNSNNVDERREENIMKVVNLINNFFNKKFGHQSSSFNNRDGILSLKFSMNDRLIKSNIHKNTTTNTCQIIPSLSYNFFNNEILNETMESLLLYTNLTTLNLSGIPLNQTSLTFLLNALSSNKTQSESLDKKMSYSSKLNEYSFNRPIDTSIPTSSTHTLISLKQLSLCQCQLTLPAIEMIINYLEDNDDIDREENKKDRKGKGKAVEELDSSSTNTALSMMILNSLLTSRNSQLQLIDLSYNKFPTAMLFQLISAFNNLQPHLRSIDLSGMDLGISCTELLARNLKSYFSTNTSLNVNNVHSIGGDGSSSNKNIGRALETLLLSNNKIRPNGLILLMKTILMYTSIKEIDLSCNLFTDSISEEFSELFKISEGERSLCVLGLAGYKNDEDNNDTQNCEYLRNMNDYLNSYNGEDESKFNTYYGSVSEFDSITNKYCNKKQESIKNSKERKIQIEKRSQSQEEESKDSNSNNYYKRNQNNNDEENFSEFSFGNLGCQKIIKNLRYYVHLKALDLSYQQIENNTLEFLATQLSYLPNLLFLNIQHNYITDKGLTSFMDIIIKNIKDNNKDIQNINKNNLNKNNTRKDIETIINIEYNYVNFESCKEYIKNFNCNYKTNYILYARNQNNK</sequence>
<proteinExistence type="predicted"/>
<dbReference type="EMBL" id="MCOG01000101">
    <property type="protein sequence ID" value="ORY48773.1"/>
    <property type="molecule type" value="Genomic_DNA"/>
</dbReference>
<gene>
    <name evidence="5" type="ORF">LY90DRAFT_670984</name>
</gene>
<dbReference type="InterPro" id="IPR032675">
    <property type="entry name" value="LRR_dom_sf"/>
</dbReference>
<dbReference type="OrthoDB" id="2160261at2759"/>
<dbReference type="InterPro" id="IPR001611">
    <property type="entry name" value="Leu-rich_rpt"/>
</dbReference>
<dbReference type="Gene3D" id="3.80.10.10">
    <property type="entry name" value="Ribonuclease Inhibitor"/>
    <property type="match status" value="2"/>
</dbReference>
<feature type="compositionally biased region" description="Low complexity" evidence="4">
    <location>
        <begin position="1123"/>
        <end position="1135"/>
    </location>
</feature>
<feature type="region of interest" description="Disordered" evidence="4">
    <location>
        <begin position="1103"/>
        <end position="1136"/>
    </location>
</feature>
<evidence type="ECO:0000313" key="5">
    <source>
        <dbReference type="EMBL" id="ORY48773.1"/>
    </source>
</evidence>
<accession>A0A1Y2CP58</accession>
<feature type="compositionally biased region" description="Basic and acidic residues" evidence="4">
    <location>
        <begin position="1103"/>
        <end position="1115"/>
    </location>
</feature>
<evidence type="ECO:0000256" key="4">
    <source>
        <dbReference type="SAM" id="MobiDB-lite"/>
    </source>
</evidence>
<evidence type="ECO:0000256" key="3">
    <source>
        <dbReference type="ARBA" id="ARBA00023212"/>
    </source>
</evidence>
<dbReference type="Proteomes" id="UP000193920">
    <property type="component" value="Unassembled WGS sequence"/>
</dbReference>
<dbReference type="PANTHER" id="PTHR24107">
    <property type="entry name" value="YNEIN REGULATORY COMPLEX SUBUNIT 5"/>
    <property type="match status" value="1"/>
</dbReference>
<dbReference type="PANTHER" id="PTHR24107:SF2">
    <property type="entry name" value="NLR FAMILY CARD DOMAIN CONTAINING 3"/>
    <property type="match status" value="1"/>
</dbReference>
<dbReference type="Gene3D" id="3.30.710.10">
    <property type="entry name" value="Potassium Channel Kv1.1, Chain A"/>
    <property type="match status" value="1"/>
</dbReference>
<reference evidence="5 6" key="1">
    <citation type="submission" date="2016-08" db="EMBL/GenBank/DDBJ databases">
        <title>A Parts List for Fungal Cellulosomes Revealed by Comparative Genomics.</title>
        <authorList>
            <consortium name="DOE Joint Genome Institute"/>
            <person name="Haitjema C.H."/>
            <person name="Gilmore S.P."/>
            <person name="Henske J.K."/>
            <person name="Solomon K.V."/>
            <person name="De Groot R."/>
            <person name="Kuo A."/>
            <person name="Mondo S.J."/>
            <person name="Salamov A.A."/>
            <person name="Labutti K."/>
            <person name="Zhao Z."/>
            <person name="Chiniquy J."/>
            <person name="Barry K."/>
            <person name="Brewer H.M."/>
            <person name="Purvine S.O."/>
            <person name="Wright A.T."/>
            <person name="Boxma B."/>
            <person name="Van Alen T."/>
            <person name="Hackstein J.H."/>
            <person name="Baker S.E."/>
            <person name="Grigoriev I.V."/>
            <person name="O'Malley M.A."/>
        </authorList>
    </citation>
    <scope>NUCLEOTIDE SEQUENCE [LARGE SCALE GENOMIC DNA]</scope>
    <source>
        <strain evidence="5 6">G1</strain>
    </source>
</reference>
<dbReference type="GO" id="GO:0005856">
    <property type="term" value="C:cytoskeleton"/>
    <property type="evidence" value="ECO:0007669"/>
    <property type="project" value="UniProtKB-SubCell"/>
</dbReference>